<dbReference type="OrthoDB" id="4870610at2"/>
<sequence length="262" mass="28864">MQLSNSEPNERQCTRAALLKGKTGSMITGLWAARRYGLRRLPEPRLVHLLAPASREVTSVGFVLIERTTRLPNPTFRNGVPLAPVVRAVLDGVRRLRDIDAIRALLAEAVQRGYARLEDLIEELNLGSQRGSALPRRALREMVGGARSVAEIDATTVWEMAGLPQALWNVKVFDSDGVHVATPDAWCEEVALAWEIDSKEFHLSPADYARTLERNARYAAAGVVVVQTLPSRLRTEPAAVAAELRAAYEAAKARPRPAVHLR</sequence>
<organism evidence="1 2">
    <name type="scientific">Amycolatopsis suaedae</name>
    <dbReference type="NCBI Taxonomy" id="2510978"/>
    <lineage>
        <taxon>Bacteria</taxon>
        <taxon>Bacillati</taxon>
        <taxon>Actinomycetota</taxon>
        <taxon>Actinomycetes</taxon>
        <taxon>Pseudonocardiales</taxon>
        <taxon>Pseudonocardiaceae</taxon>
        <taxon>Amycolatopsis</taxon>
    </lineage>
</organism>
<evidence type="ECO:0008006" key="3">
    <source>
        <dbReference type="Google" id="ProtNLM"/>
    </source>
</evidence>
<evidence type="ECO:0000313" key="1">
    <source>
        <dbReference type="EMBL" id="RZQ62555.1"/>
    </source>
</evidence>
<keyword evidence="2" id="KW-1185">Reference proteome</keyword>
<protein>
    <recommendedName>
        <fullName evidence="3">DUF559 domain-containing protein</fullName>
    </recommendedName>
</protein>
<dbReference type="Proteomes" id="UP000292003">
    <property type="component" value="Unassembled WGS sequence"/>
</dbReference>
<name>A0A4V2ELS2_9PSEU</name>
<reference evidence="1 2" key="1">
    <citation type="submission" date="2019-02" db="EMBL/GenBank/DDBJ databases">
        <title>Draft genome sequence of Amycolatopsis sp. 8-3EHSu isolated from roots of Suaeda maritima.</title>
        <authorList>
            <person name="Duangmal K."/>
            <person name="Chantavorakit T."/>
        </authorList>
    </citation>
    <scope>NUCLEOTIDE SEQUENCE [LARGE SCALE GENOMIC DNA]</scope>
    <source>
        <strain evidence="1 2">8-3EHSu</strain>
    </source>
</reference>
<accession>A0A4V2ELS2</accession>
<comment type="caution">
    <text evidence="1">The sequence shown here is derived from an EMBL/GenBank/DDBJ whole genome shotgun (WGS) entry which is preliminary data.</text>
</comment>
<proteinExistence type="predicted"/>
<dbReference type="AlphaFoldDB" id="A0A4V2ELS2"/>
<gene>
    <name evidence="1" type="ORF">EWH70_19935</name>
</gene>
<dbReference type="EMBL" id="SFCC01000009">
    <property type="protein sequence ID" value="RZQ62555.1"/>
    <property type="molecule type" value="Genomic_DNA"/>
</dbReference>
<evidence type="ECO:0000313" key="2">
    <source>
        <dbReference type="Proteomes" id="UP000292003"/>
    </source>
</evidence>